<evidence type="ECO:0000256" key="9">
    <source>
        <dbReference type="HAMAP-Rule" id="MF_00422"/>
    </source>
</evidence>
<dbReference type="HAMAP" id="MF_00422">
    <property type="entry name" value="SecE"/>
    <property type="match status" value="1"/>
</dbReference>
<organism evidence="10 11">
    <name type="scientific">Paraglaciecola hydrolytica</name>
    <dbReference type="NCBI Taxonomy" id="1799789"/>
    <lineage>
        <taxon>Bacteria</taxon>
        <taxon>Pseudomonadati</taxon>
        <taxon>Pseudomonadota</taxon>
        <taxon>Gammaproteobacteria</taxon>
        <taxon>Alteromonadales</taxon>
        <taxon>Alteromonadaceae</taxon>
        <taxon>Paraglaciecola</taxon>
    </lineage>
</organism>
<sequence>MSENTVNNSSPFDLVKWVVTLALLVGIVAADYIYDDVSVLIRALGAVVAVGIAGFIASTTEKGSAFINFAKDARIEVRKVVWPTRQESTQTTIIVLIATAVIALLIYFIDWIIVELVSFITGLGI</sequence>
<reference evidence="11" key="1">
    <citation type="submission" date="2016-02" db="EMBL/GenBank/DDBJ databases">
        <authorList>
            <person name="Schultz-Johansen M."/>
            <person name="Glaring M.A."/>
            <person name="Bech P.K."/>
            <person name="Stougaard P."/>
        </authorList>
    </citation>
    <scope>NUCLEOTIDE SEQUENCE [LARGE SCALE GENOMIC DNA]</scope>
    <source>
        <strain evidence="11">S66</strain>
    </source>
</reference>
<keyword evidence="7 9" id="KW-0811">Translocation</keyword>
<comment type="subunit">
    <text evidence="9">Component of the Sec protein translocase complex. Heterotrimer consisting of SecY, SecE and SecG subunits. The heterotrimers can form oligomers, although 1 heterotrimer is thought to be able to translocate proteins. Interacts with the ribosome. Interacts with SecDF, and other proteins may be involved. Interacts with SecA.</text>
</comment>
<dbReference type="InterPro" id="IPR005807">
    <property type="entry name" value="SecE_bac"/>
</dbReference>
<comment type="caution">
    <text evidence="9">Lacks conserved residue(s) required for the propagation of feature annotation.</text>
</comment>
<evidence type="ECO:0000313" key="11">
    <source>
        <dbReference type="Proteomes" id="UP000070299"/>
    </source>
</evidence>
<dbReference type="InterPro" id="IPR038379">
    <property type="entry name" value="SecE_sf"/>
</dbReference>
<dbReference type="GO" id="GO:0008320">
    <property type="term" value="F:protein transmembrane transporter activity"/>
    <property type="evidence" value="ECO:0007669"/>
    <property type="project" value="UniProtKB-UniRule"/>
</dbReference>
<keyword evidence="3 9" id="KW-1003">Cell membrane</keyword>
<keyword evidence="5 9" id="KW-0653">Protein transport</keyword>
<comment type="function">
    <text evidence="9">Essential subunit of the Sec protein translocation channel SecYEG. Clamps together the 2 halves of SecY. May contact the channel plug during translocation.</text>
</comment>
<evidence type="ECO:0000256" key="8">
    <source>
        <dbReference type="ARBA" id="ARBA00023136"/>
    </source>
</evidence>
<dbReference type="PROSITE" id="PS01067">
    <property type="entry name" value="SECE_SEC61G"/>
    <property type="match status" value="1"/>
</dbReference>
<keyword evidence="6 9" id="KW-1133">Transmembrane helix</keyword>
<dbReference type="GO" id="GO:0043952">
    <property type="term" value="P:protein transport by the Sec complex"/>
    <property type="evidence" value="ECO:0007669"/>
    <property type="project" value="UniProtKB-UniRule"/>
</dbReference>
<keyword evidence="4 9" id="KW-0812">Transmembrane</keyword>
<comment type="similarity">
    <text evidence="9">Belongs to the SecE/SEC61-gamma family.</text>
</comment>
<evidence type="ECO:0000313" key="10">
    <source>
        <dbReference type="EMBL" id="KXI26847.1"/>
    </source>
</evidence>
<dbReference type="NCBIfam" id="NF004372">
    <property type="entry name" value="PRK05740.1-2"/>
    <property type="match status" value="1"/>
</dbReference>
<dbReference type="Pfam" id="PF00584">
    <property type="entry name" value="SecE"/>
    <property type="match status" value="1"/>
</dbReference>
<feature type="transmembrane region" description="Helical" evidence="9">
    <location>
        <begin position="12"/>
        <end position="33"/>
    </location>
</feature>
<evidence type="ECO:0000256" key="6">
    <source>
        <dbReference type="ARBA" id="ARBA00022989"/>
    </source>
</evidence>
<dbReference type="PANTHER" id="PTHR33910">
    <property type="entry name" value="PROTEIN TRANSLOCASE SUBUNIT SECE"/>
    <property type="match status" value="1"/>
</dbReference>
<accession>A0A148KKN1</accession>
<feature type="transmembrane region" description="Helical" evidence="9">
    <location>
        <begin position="39"/>
        <end position="57"/>
    </location>
</feature>
<dbReference type="PANTHER" id="PTHR33910:SF1">
    <property type="entry name" value="PROTEIN TRANSLOCASE SUBUNIT SECE"/>
    <property type="match status" value="1"/>
</dbReference>
<dbReference type="STRING" id="1799789.AX660_03515"/>
<evidence type="ECO:0000256" key="1">
    <source>
        <dbReference type="ARBA" id="ARBA00004370"/>
    </source>
</evidence>
<dbReference type="GO" id="GO:0005886">
    <property type="term" value="C:plasma membrane"/>
    <property type="evidence" value="ECO:0007669"/>
    <property type="project" value="UniProtKB-UniRule"/>
</dbReference>
<dbReference type="RefSeq" id="WP_068382357.1">
    <property type="nucleotide sequence ID" value="NZ_LSNE01000020.1"/>
</dbReference>
<dbReference type="PRINTS" id="PR01650">
    <property type="entry name" value="SECETRNLCASE"/>
</dbReference>
<dbReference type="GO" id="GO:0006605">
    <property type="term" value="P:protein targeting"/>
    <property type="evidence" value="ECO:0007669"/>
    <property type="project" value="UniProtKB-UniRule"/>
</dbReference>
<keyword evidence="2 9" id="KW-0813">Transport</keyword>
<dbReference type="NCBIfam" id="TIGR00964">
    <property type="entry name" value="secE_bact"/>
    <property type="match status" value="1"/>
</dbReference>
<dbReference type="GO" id="GO:0009306">
    <property type="term" value="P:protein secretion"/>
    <property type="evidence" value="ECO:0007669"/>
    <property type="project" value="UniProtKB-UniRule"/>
</dbReference>
<dbReference type="Proteomes" id="UP000070299">
    <property type="component" value="Unassembled WGS sequence"/>
</dbReference>
<comment type="caution">
    <text evidence="10">The sequence shown here is derived from an EMBL/GenBank/DDBJ whole genome shotgun (WGS) entry which is preliminary data.</text>
</comment>
<proteinExistence type="inferred from homology"/>
<feature type="transmembrane region" description="Helical" evidence="9">
    <location>
        <begin position="93"/>
        <end position="114"/>
    </location>
</feature>
<keyword evidence="8 9" id="KW-0472">Membrane</keyword>
<dbReference type="AlphaFoldDB" id="A0A148KKN1"/>
<evidence type="ECO:0000256" key="7">
    <source>
        <dbReference type="ARBA" id="ARBA00023010"/>
    </source>
</evidence>
<dbReference type="OrthoDB" id="9806365at2"/>
<dbReference type="Gene3D" id="1.20.5.1030">
    <property type="entry name" value="Preprotein translocase secy subunit"/>
    <property type="match status" value="1"/>
</dbReference>
<dbReference type="InterPro" id="IPR001901">
    <property type="entry name" value="Translocase_SecE/Sec61-g"/>
</dbReference>
<comment type="subcellular location">
    <subcellularLocation>
        <location evidence="1">Membrane</location>
    </subcellularLocation>
</comment>
<dbReference type="GO" id="GO:0065002">
    <property type="term" value="P:intracellular protein transmembrane transport"/>
    <property type="evidence" value="ECO:0007669"/>
    <property type="project" value="UniProtKB-UniRule"/>
</dbReference>
<protein>
    <recommendedName>
        <fullName evidence="9">Protein translocase subunit SecE</fullName>
    </recommendedName>
</protein>
<evidence type="ECO:0000256" key="2">
    <source>
        <dbReference type="ARBA" id="ARBA00022448"/>
    </source>
</evidence>
<keyword evidence="11" id="KW-1185">Reference proteome</keyword>
<evidence type="ECO:0000256" key="5">
    <source>
        <dbReference type="ARBA" id="ARBA00022927"/>
    </source>
</evidence>
<evidence type="ECO:0000256" key="4">
    <source>
        <dbReference type="ARBA" id="ARBA00022692"/>
    </source>
</evidence>
<gene>
    <name evidence="9" type="primary">secE</name>
    <name evidence="10" type="ORF">AX660_03515</name>
</gene>
<dbReference type="EMBL" id="LSNE01000020">
    <property type="protein sequence ID" value="KXI26847.1"/>
    <property type="molecule type" value="Genomic_DNA"/>
</dbReference>
<evidence type="ECO:0000256" key="3">
    <source>
        <dbReference type="ARBA" id="ARBA00022475"/>
    </source>
</evidence>
<name>A0A148KKN1_9ALTE</name>